<feature type="transmembrane region" description="Helical" evidence="1">
    <location>
        <begin position="110"/>
        <end position="131"/>
    </location>
</feature>
<organism evidence="2 3">
    <name type="scientific">Chaetoceros tenuissimus</name>
    <dbReference type="NCBI Taxonomy" id="426638"/>
    <lineage>
        <taxon>Eukaryota</taxon>
        <taxon>Sar</taxon>
        <taxon>Stramenopiles</taxon>
        <taxon>Ochrophyta</taxon>
        <taxon>Bacillariophyta</taxon>
        <taxon>Coscinodiscophyceae</taxon>
        <taxon>Chaetocerotophycidae</taxon>
        <taxon>Chaetocerotales</taxon>
        <taxon>Chaetocerotaceae</taxon>
        <taxon>Chaetoceros</taxon>
    </lineage>
</organism>
<evidence type="ECO:0000313" key="2">
    <source>
        <dbReference type="EMBL" id="GFH52800.1"/>
    </source>
</evidence>
<feature type="transmembrane region" description="Helical" evidence="1">
    <location>
        <begin position="242"/>
        <end position="265"/>
    </location>
</feature>
<name>A0AAD3CXI5_9STRA</name>
<sequence length="322" mass="36430">MQSTPPDGESTAFTKLKHIGYVVVFTFWWYLFSCYEFFAEPKDFFGIEGNLYTALAAYVPMSQLFTYGFLWKLMNANTLRGGQFWIVLCILFCVPADSIIVLFDPTAEKALTVLAFTLVTIVYGVLLSYYLRRAAEREVGTCLSLLEEPDNNGVWDEIVNYRPPVDIQNTYMSTDFARAFAAFVVTLAAIRDELNLEESSIDQNFLPLYFASLSLIVAHSAWDMSVTTLLPGIQLNKYRSYLWILFWVNFVELFASSAISTYAIAEDANFFDDLTYSFLFGNAAAAFADNVSALSEGIDFDEMIDFKSVSVSRQNESEECEV</sequence>
<feature type="transmembrane region" description="Helical" evidence="1">
    <location>
        <begin position="51"/>
        <end position="70"/>
    </location>
</feature>
<protein>
    <submittedName>
        <fullName evidence="2">Uncharacterized protein</fullName>
    </submittedName>
</protein>
<dbReference type="AlphaFoldDB" id="A0AAD3CXI5"/>
<evidence type="ECO:0000256" key="1">
    <source>
        <dbReference type="SAM" id="Phobius"/>
    </source>
</evidence>
<reference evidence="2 3" key="1">
    <citation type="journal article" date="2021" name="Sci. Rep.">
        <title>The genome of the diatom Chaetoceros tenuissimus carries an ancient integrated fragment of an extant virus.</title>
        <authorList>
            <person name="Hongo Y."/>
            <person name="Kimura K."/>
            <person name="Takaki Y."/>
            <person name="Yoshida Y."/>
            <person name="Baba S."/>
            <person name="Kobayashi G."/>
            <person name="Nagasaki K."/>
            <person name="Hano T."/>
            <person name="Tomaru Y."/>
        </authorList>
    </citation>
    <scope>NUCLEOTIDE SEQUENCE [LARGE SCALE GENOMIC DNA]</scope>
    <source>
        <strain evidence="2 3">NIES-3715</strain>
    </source>
</reference>
<accession>A0AAD3CXI5</accession>
<keyword evidence="3" id="KW-1185">Reference proteome</keyword>
<feature type="transmembrane region" description="Helical" evidence="1">
    <location>
        <begin position="20"/>
        <end position="39"/>
    </location>
</feature>
<keyword evidence="1" id="KW-1133">Transmembrane helix</keyword>
<keyword evidence="1" id="KW-0472">Membrane</keyword>
<dbReference type="EMBL" id="BLLK01000046">
    <property type="protein sequence ID" value="GFH52800.1"/>
    <property type="molecule type" value="Genomic_DNA"/>
</dbReference>
<feature type="transmembrane region" description="Helical" evidence="1">
    <location>
        <begin position="82"/>
        <end position="103"/>
    </location>
</feature>
<gene>
    <name evidence="2" type="ORF">CTEN210_09276</name>
</gene>
<proteinExistence type="predicted"/>
<comment type="caution">
    <text evidence="2">The sequence shown here is derived from an EMBL/GenBank/DDBJ whole genome shotgun (WGS) entry which is preliminary data.</text>
</comment>
<dbReference type="Proteomes" id="UP001054902">
    <property type="component" value="Unassembled WGS sequence"/>
</dbReference>
<keyword evidence="1" id="KW-0812">Transmembrane</keyword>
<evidence type="ECO:0000313" key="3">
    <source>
        <dbReference type="Proteomes" id="UP001054902"/>
    </source>
</evidence>